<keyword evidence="3" id="KW-1185">Reference proteome</keyword>
<dbReference type="PROSITE" id="PS50206">
    <property type="entry name" value="RHODANESE_3"/>
    <property type="match status" value="1"/>
</dbReference>
<dbReference type="InterPro" id="IPR001763">
    <property type="entry name" value="Rhodanese-like_dom"/>
</dbReference>
<dbReference type="EMBL" id="CP058560">
    <property type="protein sequence ID" value="QUH22443.1"/>
    <property type="molecule type" value="Genomic_DNA"/>
</dbReference>
<dbReference type="AlphaFoldDB" id="A0A8T8K5N6"/>
<dbReference type="OrthoDB" id="135517at2157"/>
<dbReference type="InterPro" id="IPR036873">
    <property type="entry name" value="Rhodanese-like_dom_sf"/>
</dbReference>
<dbReference type="InterPro" id="IPR050229">
    <property type="entry name" value="GlpE_sulfurtransferase"/>
</dbReference>
<dbReference type="SUPFAM" id="SSF52821">
    <property type="entry name" value="Rhodanese/Cell cycle control phosphatase"/>
    <property type="match status" value="1"/>
</dbReference>
<dbReference type="PROSITE" id="PS51257">
    <property type="entry name" value="PROKAR_LIPOPROTEIN"/>
    <property type="match status" value="1"/>
</dbReference>
<dbReference type="KEGG" id="meme:HYG87_01025"/>
<dbReference type="Gene3D" id="3.40.250.10">
    <property type="entry name" value="Rhodanese-like domain"/>
    <property type="match status" value="1"/>
</dbReference>
<sequence length="140" mass="15029">MKPKTILVLLVLISGLVMISGCTTNNVNTTNETGIPGYMDVTPAEAQVLINNTPDIVIIDASPKFDEGHLPGAVNYPVSDGSLDNAIPTLNKNDTYLVYCHVDSVAIEGAQKLVDAGFTKVYRLEGNYQAWVDAGYPVET</sequence>
<name>A0A8T8K5N6_9EURY</name>
<protein>
    <submittedName>
        <fullName evidence="2">Rhodanese-like domain-containing protein</fullName>
    </submittedName>
</protein>
<dbReference type="GeneID" id="64819303"/>
<evidence type="ECO:0000313" key="2">
    <source>
        <dbReference type="EMBL" id="QUH22443.1"/>
    </source>
</evidence>
<gene>
    <name evidence="2" type="ORF">HYG87_01025</name>
</gene>
<organism evidence="2 3">
    <name type="scientific">Methanobacterium alkalithermotolerans</name>
    <dbReference type="NCBI Taxonomy" id="2731220"/>
    <lineage>
        <taxon>Archaea</taxon>
        <taxon>Methanobacteriati</taxon>
        <taxon>Methanobacteriota</taxon>
        <taxon>Methanomada group</taxon>
        <taxon>Methanobacteria</taxon>
        <taxon>Methanobacteriales</taxon>
        <taxon>Methanobacteriaceae</taxon>
        <taxon>Methanobacterium</taxon>
    </lineage>
</organism>
<reference evidence="2" key="1">
    <citation type="submission" date="2020-07" db="EMBL/GenBank/DDBJ databases">
        <title>Methanobacterium. sp. MethCan genome.</title>
        <authorList>
            <person name="Postec A."/>
            <person name="Quemeneur M."/>
        </authorList>
    </citation>
    <scope>NUCLEOTIDE SEQUENCE</scope>
    <source>
        <strain evidence="2">MethCAN</strain>
    </source>
</reference>
<evidence type="ECO:0000259" key="1">
    <source>
        <dbReference type="PROSITE" id="PS50206"/>
    </source>
</evidence>
<accession>A0A8T8K5N6</accession>
<dbReference type="PANTHER" id="PTHR43031">
    <property type="entry name" value="FAD-DEPENDENT OXIDOREDUCTASE"/>
    <property type="match status" value="1"/>
</dbReference>
<feature type="domain" description="Rhodanese" evidence="1">
    <location>
        <begin position="52"/>
        <end position="140"/>
    </location>
</feature>
<evidence type="ECO:0000313" key="3">
    <source>
        <dbReference type="Proteomes" id="UP000681041"/>
    </source>
</evidence>
<dbReference type="Proteomes" id="UP000681041">
    <property type="component" value="Chromosome"/>
</dbReference>
<dbReference type="Pfam" id="PF00581">
    <property type="entry name" value="Rhodanese"/>
    <property type="match status" value="1"/>
</dbReference>
<proteinExistence type="predicted"/>
<dbReference type="CDD" id="cd00158">
    <property type="entry name" value="RHOD"/>
    <property type="match status" value="1"/>
</dbReference>
<dbReference type="RefSeq" id="WP_211533388.1">
    <property type="nucleotide sequence ID" value="NZ_CP058560.1"/>
</dbReference>
<dbReference type="PANTHER" id="PTHR43031:SF16">
    <property type="entry name" value="OXIDOREDUCTASE"/>
    <property type="match status" value="1"/>
</dbReference>
<dbReference type="SMART" id="SM00450">
    <property type="entry name" value="RHOD"/>
    <property type="match status" value="1"/>
</dbReference>